<feature type="compositionally biased region" description="Low complexity" evidence="1">
    <location>
        <begin position="490"/>
        <end position="502"/>
    </location>
</feature>
<dbReference type="HOGENOM" id="CLU_274658_0_0_1"/>
<feature type="compositionally biased region" description="Low complexity" evidence="1">
    <location>
        <begin position="527"/>
        <end position="539"/>
    </location>
</feature>
<feature type="compositionally biased region" description="Acidic residues" evidence="1">
    <location>
        <begin position="112"/>
        <end position="124"/>
    </location>
</feature>
<evidence type="ECO:0000259" key="3">
    <source>
        <dbReference type="Pfam" id="PF11702"/>
    </source>
</evidence>
<sequence>MPSSLPDPVLALSMDNVQKLNDLDLDQLANLWNVFTKCKESLESGRRLENLSWRLWFREAHLLPPDVALSDLTDFTPLDTPLLSRANSVAGSYQHSRLSSLLGQASAALSDPEPESDSSSDSDAEAAAATAASSSRQANLAPARRKKAATNDRAAAQTSPRKERTQPEAGPSRQQRKARASRSSGGNSSVKQASRRDVEVSGSLSQQQQQQQQQQSMAEQASERDSLWDRKRAVSSSSAFGSRARVKQRNQSVSRRRPLSFQMAIESLYLDSTSRDSLSALVRTARPGLSRMSSEMISSTGAIDAPQRPSSGDAFEAAERFSAPAEYSSTAASSAHSPAAIQRTEAAAFGRSVEPCRAPETAGPMSPSKMNIATAPTVGAISRTASPGPVAASSSAALSQHDEEAARLMPPPASIPPKASKPTSEAQASAHAGSRQPSSTTKRKPAPSAEDLEQTAAQDAAPSSAAAAAAQPVEEQKQRIGGASAAFYLASPESSSSVASNRRPSEANGSAITSSTPAEPARQEGTAKPAAKAAAAASKPKARDGHAPQLHAGHRSKSSTGLHRDHRHHKSTDRLPVKRNSQVRLGNVFSGLTMTKAAPAPAAAPAQKGKLAATAAPTAGAHNANKKKQPVQFTMGGDDSDSFEDEDDEDLIEEAAAPAEAKGPAPTEVVEAADADDGFEDEDDDEEWASDPEAEEAERQAQAAAAAERRRREEEEHQRSMFQKIPIRSKSAADVRLALPQEQTSAGPSPPQQPVRGLLSSLFHPDEQHSPPGQLAGRPHASAADLRAKPSLSSGLALSQKAAASKRRPRSRENASSGATGSTSTSGSGIQAGPFSGGLRTSKSAVALPLLDTSVTRSSTGGGKARQQQQQQQQESQHSQQTNALGRRASDPQGSIDDGASNSSHGSTGGKPSSVAMAKLNALAHMRSHADRDRSGQAGVDAATREAESRAMRLEVSPSNDDIEESGAGLPNHLQAQQQQQQPYHHGMGARSKSENASAGPMAAPALSRHRSSLDLPETAAPQTPRTTRRNMLRDELSESLRQNLLWERQSRTRMLGIGTKKETVLGGNQLRPLTSAHPAGSGSGSAQQQQQQQPNAKPKRYSEEWGSFHHKGW</sequence>
<dbReference type="GO" id="GO:0000122">
    <property type="term" value="P:negative regulation of transcription by RNA polymerase II"/>
    <property type="evidence" value="ECO:0007669"/>
    <property type="project" value="TreeGrafter"/>
</dbReference>
<accession>A0A061H2R1</accession>
<dbReference type="AlphaFoldDB" id="A0A061H2R1"/>
<feature type="compositionally biased region" description="Low complexity" evidence="1">
    <location>
        <begin position="1085"/>
        <end position="1094"/>
    </location>
</feature>
<dbReference type="RefSeq" id="XP_007882045.1">
    <property type="nucleotide sequence ID" value="XM_007883854.1"/>
</dbReference>
<feature type="compositionally biased region" description="Basic and acidic residues" evidence="1">
    <location>
        <begin position="221"/>
        <end position="232"/>
    </location>
</feature>
<feature type="compositionally biased region" description="Low complexity" evidence="1">
    <location>
        <begin position="815"/>
        <end position="829"/>
    </location>
</feature>
<evidence type="ECO:0000259" key="2">
    <source>
        <dbReference type="Pfam" id="PF08550"/>
    </source>
</evidence>
<feature type="compositionally biased region" description="Low complexity" evidence="1">
    <location>
        <begin position="598"/>
        <end position="623"/>
    </location>
</feature>
<feature type="compositionally biased region" description="Acidic residues" evidence="1">
    <location>
        <begin position="638"/>
        <end position="653"/>
    </location>
</feature>
<feature type="compositionally biased region" description="Low complexity" evidence="1">
    <location>
        <begin position="867"/>
        <end position="881"/>
    </location>
</feature>
<dbReference type="InterPro" id="IPR053043">
    <property type="entry name" value="Ras-cAMP_regulatory"/>
</dbReference>
<dbReference type="Pfam" id="PF11702">
    <property type="entry name" value="DUF3295"/>
    <property type="match status" value="1"/>
</dbReference>
<feature type="compositionally biased region" description="Low complexity" evidence="1">
    <location>
        <begin position="456"/>
        <end position="472"/>
    </location>
</feature>
<feature type="compositionally biased region" description="Basic and acidic residues" evidence="1">
    <location>
        <begin position="707"/>
        <end position="719"/>
    </location>
</feature>
<gene>
    <name evidence="4" type="ORF">PFL1_06313</name>
</gene>
<dbReference type="InterPro" id="IPR021711">
    <property type="entry name" value="DUF3295"/>
</dbReference>
<feature type="domain" description="Nitrogen regulatory protein areA GATA-like" evidence="2">
    <location>
        <begin position="31"/>
        <end position="58"/>
    </location>
</feature>
<dbReference type="PANTHER" id="PTHR28014:SF1">
    <property type="entry name" value="NEGATIVE REGULATOR OF RAS-CAMP PATHWAY"/>
    <property type="match status" value="1"/>
</dbReference>
<evidence type="ECO:0000313" key="5">
    <source>
        <dbReference type="Proteomes" id="UP000053664"/>
    </source>
</evidence>
<feature type="region of interest" description="Disordered" evidence="1">
    <location>
        <begin position="598"/>
        <end position="1036"/>
    </location>
</feature>
<name>A0A061H2R1_9BASI</name>
<feature type="compositionally biased region" description="Low complexity" evidence="1">
    <location>
        <begin position="654"/>
        <end position="668"/>
    </location>
</feature>
<organism evidence="4 5">
    <name type="scientific">Pseudozyma flocculosa PF-1</name>
    <dbReference type="NCBI Taxonomy" id="1277687"/>
    <lineage>
        <taxon>Eukaryota</taxon>
        <taxon>Fungi</taxon>
        <taxon>Dikarya</taxon>
        <taxon>Basidiomycota</taxon>
        <taxon>Ustilaginomycotina</taxon>
        <taxon>Ustilaginomycetes</taxon>
        <taxon>Ustilaginales</taxon>
        <taxon>Ustilaginaceae</taxon>
        <taxon>Pseudozyma</taxon>
    </lineage>
</organism>
<dbReference type="GeneID" id="19320391"/>
<feature type="region of interest" description="Disordered" evidence="1">
    <location>
        <begin position="1058"/>
        <end position="1114"/>
    </location>
</feature>
<reference evidence="4 5" key="1">
    <citation type="journal article" date="2013" name="Plant Cell">
        <title>The transition from a phytopathogenic smut ancestor to an anamorphic biocontrol agent deciphered by comparative whole-genome analysis.</title>
        <authorList>
            <person name="Lefebvre F."/>
            <person name="Joly D.L."/>
            <person name="Labbe C."/>
            <person name="Teichmann B."/>
            <person name="Linning R."/>
            <person name="Belzile F."/>
            <person name="Bakkeren G."/>
            <person name="Belanger R.R."/>
        </authorList>
    </citation>
    <scope>NUCLEOTIDE SEQUENCE [LARGE SCALE GENOMIC DNA]</scope>
    <source>
        <strain evidence="4 5">PF-1</strain>
    </source>
</reference>
<dbReference type="GO" id="GO:0005737">
    <property type="term" value="C:cytoplasm"/>
    <property type="evidence" value="ECO:0007669"/>
    <property type="project" value="TreeGrafter"/>
</dbReference>
<dbReference type="GO" id="GO:0031930">
    <property type="term" value="P:mitochondria-nucleus signaling pathway"/>
    <property type="evidence" value="ECO:0007669"/>
    <property type="project" value="TreeGrafter"/>
</dbReference>
<feature type="region of interest" description="Disordered" evidence="1">
    <location>
        <begin position="351"/>
        <end position="582"/>
    </location>
</feature>
<evidence type="ECO:0000256" key="1">
    <source>
        <dbReference type="SAM" id="MobiDB-lite"/>
    </source>
</evidence>
<feature type="region of interest" description="Disordered" evidence="1">
    <location>
        <begin position="104"/>
        <end position="257"/>
    </location>
</feature>
<dbReference type="OrthoDB" id="515401at2759"/>
<feature type="domain" description="DUF3295" evidence="3">
    <location>
        <begin position="1020"/>
        <end position="1114"/>
    </location>
</feature>
<evidence type="ECO:0000313" key="4">
    <source>
        <dbReference type="EMBL" id="EPQ26105.1"/>
    </source>
</evidence>
<dbReference type="GO" id="GO:0006808">
    <property type="term" value="P:regulation of nitrogen utilization"/>
    <property type="evidence" value="ECO:0007669"/>
    <property type="project" value="TreeGrafter"/>
</dbReference>
<protein>
    <submittedName>
        <fullName evidence="4">Uncharacterized protein</fullName>
    </submittedName>
</protein>
<feature type="compositionally biased region" description="Acidic residues" evidence="1">
    <location>
        <begin position="671"/>
        <end position="696"/>
    </location>
</feature>
<dbReference type="EMBL" id="KE361647">
    <property type="protein sequence ID" value="EPQ26105.1"/>
    <property type="molecule type" value="Genomic_DNA"/>
</dbReference>
<dbReference type="Pfam" id="PF08550">
    <property type="entry name" value="GATA_AreA"/>
    <property type="match status" value="1"/>
</dbReference>
<dbReference type="eggNOG" id="ENOG502SAS5">
    <property type="taxonomic scope" value="Eukaryota"/>
</dbReference>
<feature type="compositionally biased region" description="Polar residues" evidence="1">
    <location>
        <begin position="507"/>
        <end position="517"/>
    </location>
</feature>
<feature type="compositionally biased region" description="Basic and acidic residues" evidence="1">
    <location>
        <begin position="943"/>
        <end position="953"/>
    </location>
</feature>
<feature type="compositionally biased region" description="Low complexity" evidence="1">
    <location>
        <begin position="125"/>
        <end position="135"/>
    </location>
</feature>
<feature type="compositionally biased region" description="Basic residues" evidence="1">
    <location>
        <begin position="244"/>
        <end position="257"/>
    </location>
</feature>
<dbReference type="KEGG" id="pfp:PFL1_06313"/>
<feature type="compositionally biased region" description="Low complexity" evidence="1">
    <location>
        <begin position="206"/>
        <end position="215"/>
    </location>
</feature>
<proteinExistence type="predicted"/>
<dbReference type="PANTHER" id="PTHR28014">
    <property type="entry name" value="NEGATIVE REGULATOR OF RAS-CAMP PATHWAY"/>
    <property type="match status" value="1"/>
</dbReference>
<dbReference type="Proteomes" id="UP000053664">
    <property type="component" value="Unassembled WGS sequence"/>
</dbReference>
<feature type="compositionally biased region" description="Low complexity" evidence="1">
    <location>
        <begin position="385"/>
        <end position="399"/>
    </location>
</feature>
<dbReference type="InterPro" id="IPR013860">
    <property type="entry name" value="AreA_GATA"/>
</dbReference>